<dbReference type="Proteomes" id="UP000319383">
    <property type="component" value="Chromosome"/>
</dbReference>
<dbReference type="RefSeq" id="WP_145377214.1">
    <property type="nucleotide sequence ID" value="NZ_CP036276.1"/>
</dbReference>
<dbReference type="Gene3D" id="3.40.1580.10">
    <property type="entry name" value="SMI1/KNR4-like"/>
    <property type="match status" value="1"/>
</dbReference>
<evidence type="ECO:0000259" key="1">
    <source>
        <dbReference type="SMART" id="SM00860"/>
    </source>
</evidence>
<dbReference type="InterPro" id="IPR037883">
    <property type="entry name" value="Knr4/Smi1-like_sf"/>
</dbReference>
<evidence type="ECO:0000313" key="2">
    <source>
        <dbReference type="EMBL" id="QDU44930.1"/>
    </source>
</evidence>
<keyword evidence="3" id="KW-1185">Reference proteome</keyword>
<dbReference type="InterPro" id="IPR018958">
    <property type="entry name" value="Knr4/Smi1-like_dom"/>
</dbReference>
<proteinExistence type="predicted"/>
<feature type="domain" description="Knr4/Smi1-like" evidence="1">
    <location>
        <begin position="17"/>
        <end position="147"/>
    </location>
</feature>
<evidence type="ECO:0000313" key="3">
    <source>
        <dbReference type="Proteomes" id="UP000319383"/>
    </source>
</evidence>
<dbReference type="SUPFAM" id="SSF160631">
    <property type="entry name" value="SMI1/KNR4-like"/>
    <property type="match status" value="1"/>
</dbReference>
<dbReference type="SMART" id="SM00860">
    <property type="entry name" value="SMI1_KNR4"/>
    <property type="match status" value="1"/>
</dbReference>
<dbReference type="Pfam" id="PF09346">
    <property type="entry name" value="SMI1_KNR4"/>
    <property type="match status" value="1"/>
</dbReference>
<accession>A0A517ZR20</accession>
<reference evidence="2 3" key="1">
    <citation type="submission" date="2019-02" db="EMBL/GenBank/DDBJ databases">
        <title>Deep-cultivation of Planctomycetes and their phenomic and genomic characterization uncovers novel biology.</title>
        <authorList>
            <person name="Wiegand S."/>
            <person name="Jogler M."/>
            <person name="Boedeker C."/>
            <person name="Pinto D."/>
            <person name="Vollmers J."/>
            <person name="Rivas-Marin E."/>
            <person name="Kohn T."/>
            <person name="Peeters S.H."/>
            <person name="Heuer A."/>
            <person name="Rast P."/>
            <person name="Oberbeckmann S."/>
            <person name="Bunk B."/>
            <person name="Jeske O."/>
            <person name="Meyerdierks A."/>
            <person name="Storesund J.E."/>
            <person name="Kallscheuer N."/>
            <person name="Luecker S."/>
            <person name="Lage O.M."/>
            <person name="Pohl T."/>
            <person name="Merkel B.J."/>
            <person name="Hornburger P."/>
            <person name="Mueller R.-W."/>
            <person name="Bruemmer F."/>
            <person name="Labrenz M."/>
            <person name="Spormann A.M."/>
            <person name="Op den Camp H."/>
            <person name="Overmann J."/>
            <person name="Amann R."/>
            <person name="Jetten M.S.M."/>
            <person name="Mascher T."/>
            <person name="Medema M.H."/>
            <person name="Devos D.P."/>
            <person name="Kaster A.-K."/>
            <person name="Ovreas L."/>
            <person name="Rohde M."/>
            <person name="Galperin M.Y."/>
            <person name="Jogler C."/>
        </authorList>
    </citation>
    <scope>NUCLEOTIDE SEQUENCE [LARGE SCALE GENOMIC DNA]</scope>
    <source>
        <strain evidence="2 3">Mal52</strain>
    </source>
</reference>
<organism evidence="2 3">
    <name type="scientific">Symmachiella dynata</name>
    <dbReference type="NCBI Taxonomy" id="2527995"/>
    <lineage>
        <taxon>Bacteria</taxon>
        <taxon>Pseudomonadati</taxon>
        <taxon>Planctomycetota</taxon>
        <taxon>Planctomycetia</taxon>
        <taxon>Planctomycetales</taxon>
        <taxon>Planctomycetaceae</taxon>
        <taxon>Symmachiella</taxon>
    </lineage>
</organism>
<dbReference type="KEGG" id="sdyn:Mal52_34160"/>
<dbReference type="EMBL" id="CP036276">
    <property type="protein sequence ID" value="QDU44930.1"/>
    <property type="molecule type" value="Genomic_DNA"/>
</dbReference>
<dbReference type="AlphaFoldDB" id="A0A517ZR20"/>
<gene>
    <name evidence="2" type="ORF">Mal52_34160</name>
</gene>
<name>A0A517ZR20_9PLAN</name>
<sequence length="153" mass="17335">MSISNAYEKFCTTRFPNITEKDVTYLEDEIGVALPKDYRKYLLEFNGGYFDEPLITPPEKTWPNSWLESMYGIRAPHNFAEIGLLGDILTFDDNVPGSPPVIVPIGNTTKNYLILLDTSPEDNGSIYLRTFTETFQLSFGIEEFFDLLVAADS</sequence>
<protein>
    <submittedName>
        <fullName evidence="2">SMI1 / KNR4 family protein</fullName>
    </submittedName>
</protein>